<feature type="compositionally biased region" description="Polar residues" evidence="2">
    <location>
        <begin position="221"/>
        <end position="243"/>
    </location>
</feature>
<reference evidence="4 5" key="1">
    <citation type="submission" date="2020-12" db="EMBL/GenBank/DDBJ databases">
        <title>De novo assembly of Tibetan sheep genome.</title>
        <authorList>
            <person name="Li X."/>
        </authorList>
    </citation>
    <scope>NUCLEOTIDE SEQUENCE [LARGE SCALE GENOMIC DNA]</scope>
    <source>
        <tissue evidence="4">Heart</tissue>
    </source>
</reference>
<accession>A0A836CTE0</accession>
<dbReference type="CDD" id="cd08048">
    <property type="entry name" value="HFD_TAF11"/>
    <property type="match status" value="1"/>
</dbReference>
<feature type="compositionally biased region" description="Basic and acidic residues" evidence="2">
    <location>
        <begin position="407"/>
        <end position="425"/>
    </location>
</feature>
<sequence>MEEKDESEQSISAGRQEIRKRRRPSQPMVDKSQQTEVTEKKKQLSIPQSSCPKAAFSIGNIPGSKLNYEYHRVSSQLQQTWIKRKHVQDMADKSVQTEAIAEEKKEEIKLVCEAVVPEEKPAAVEVGPEFPESVQEVEVPPSRYSVQVKTDRSQQTTCTGDWTMMNFPQKEKVDKEQQTYFSESEVVVIGWPANSFSKSKEGAQKHKSSGNIFVSEHPEFQPTTSSNEEIRQQSISRTLSISPTKKESPVPLEDEKDVPVEVQPPAAEEISAEEQLPLDEITEEELPVEVQPPPAEEAPLEVQPSPTEEAPGDEAPAKVEPMPDEEPLSEEPPAEEAPVEIQPSPVEDTAGYEAHAKVLAAMDNACELLTEKGGETGESEETTAAPGGPRVTDTDGIPEETDGDGDGELKEAAAEEGELKSQDIADLTAVEREDSLLTPAAKKLKIDTKEKKEKKQKVDEDEIQKMQILVSSFSEKQLNHYEMYRWSAFPKAAIKRLIQSITGTSVSQNVVIAMSGISKVFVGEVVEEALDVCEKWGEMPPLQPRHMREAVRRLKSKGQIPNSKHKKITFF</sequence>
<dbReference type="GO" id="GO:0097228">
    <property type="term" value="C:sperm principal piece"/>
    <property type="evidence" value="ECO:0007669"/>
    <property type="project" value="TreeGrafter"/>
</dbReference>
<evidence type="ECO:0000313" key="5">
    <source>
        <dbReference type="Proteomes" id="UP000664991"/>
    </source>
</evidence>
<dbReference type="GO" id="GO:0005634">
    <property type="term" value="C:nucleus"/>
    <property type="evidence" value="ECO:0007669"/>
    <property type="project" value="InterPro"/>
</dbReference>
<dbReference type="AlphaFoldDB" id="A0A836CTE0"/>
<feature type="region of interest" description="Disordered" evidence="2">
    <location>
        <begin position="197"/>
        <end position="355"/>
    </location>
</feature>
<evidence type="ECO:0000256" key="2">
    <source>
        <dbReference type="SAM" id="MobiDB-lite"/>
    </source>
</evidence>
<dbReference type="GO" id="GO:0046982">
    <property type="term" value="F:protein heterodimerization activity"/>
    <property type="evidence" value="ECO:0007669"/>
    <property type="project" value="InterPro"/>
</dbReference>
<feature type="compositionally biased region" description="Acidic residues" evidence="2">
    <location>
        <begin position="270"/>
        <end position="287"/>
    </location>
</feature>
<dbReference type="EMBL" id="JAEMGP010000018">
    <property type="protein sequence ID" value="KAG5198265.1"/>
    <property type="molecule type" value="Genomic_DNA"/>
</dbReference>
<comment type="similarity">
    <text evidence="1">Belongs to the TAF11 family.</text>
</comment>
<dbReference type="Gene3D" id="1.10.20.10">
    <property type="entry name" value="Histone, subunit A"/>
    <property type="match status" value="1"/>
</dbReference>
<comment type="caution">
    <text evidence="4">The sequence shown here is derived from an EMBL/GenBank/DDBJ whole genome shotgun (WGS) entry which is preliminary data.</text>
</comment>
<dbReference type="Proteomes" id="UP000664991">
    <property type="component" value="Unassembled WGS sequence"/>
</dbReference>
<feature type="compositionally biased region" description="Acidic residues" evidence="2">
    <location>
        <begin position="322"/>
        <end position="338"/>
    </location>
</feature>
<dbReference type="GO" id="GO:0035686">
    <property type="term" value="C:sperm fibrous sheath"/>
    <property type="evidence" value="ECO:0007669"/>
    <property type="project" value="TreeGrafter"/>
</dbReference>
<dbReference type="PANTHER" id="PTHR36135:SF1">
    <property type="entry name" value="FIBROUS SHEATH CABYR-BINDING PROTEIN"/>
    <property type="match status" value="1"/>
</dbReference>
<evidence type="ECO:0000256" key="1">
    <source>
        <dbReference type="ARBA" id="ARBA00009788"/>
    </source>
</evidence>
<evidence type="ECO:0000259" key="3">
    <source>
        <dbReference type="Pfam" id="PF04719"/>
    </source>
</evidence>
<dbReference type="GO" id="GO:0033234">
    <property type="term" value="P:negative regulation of protein sumoylation"/>
    <property type="evidence" value="ECO:0007669"/>
    <property type="project" value="InterPro"/>
</dbReference>
<dbReference type="FunFam" id="1.10.20.10:FF:000025">
    <property type="entry name" value="Transcription initiation factor TFIID subunit 11"/>
    <property type="match status" value="1"/>
</dbReference>
<dbReference type="GO" id="GO:0005509">
    <property type="term" value="F:calcium ion binding"/>
    <property type="evidence" value="ECO:0007669"/>
    <property type="project" value="InterPro"/>
</dbReference>
<feature type="region of interest" description="Disordered" evidence="2">
    <location>
        <begin position="369"/>
        <end position="425"/>
    </location>
</feature>
<feature type="domain" description="TAFII28-like protein" evidence="3">
    <location>
        <begin position="468"/>
        <end position="553"/>
    </location>
</feature>
<evidence type="ECO:0000313" key="4">
    <source>
        <dbReference type="EMBL" id="KAG5198265.1"/>
    </source>
</evidence>
<protein>
    <recommendedName>
        <fullName evidence="3">TAFII28-like protein domain-containing protein</fullName>
    </recommendedName>
</protein>
<dbReference type="PANTHER" id="PTHR36135">
    <property type="entry name" value="FIBROUS SHEATH CABYR-BINDING PROTEIN"/>
    <property type="match status" value="1"/>
</dbReference>
<gene>
    <name evidence="4" type="ORF">JEQ12_007955</name>
</gene>
<dbReference type="InterPro" id="IPR009072">
    <property type="entry name" value="Histone-fold"/>
</dbReference>
<feature type="compositionally biased region" description="Acidic residues" evidence="2">
    <location>
        <begin position="396"/>
        <end position="406"/>
    </location>
</feature>
<name>A0A836CTE0_SHEEP</name>
<feature type="region of interest" description="Disordered" evidence="2">
    <location>
        <begin position="1"/>
        <end position="53"/>
    </location>
</feature>
<dbReference type="InterPro" id="IPR006809">
    <property type="entry name" value="TAFII28_dom"/>
</dbReference>
<dbReference type="GO" id="GO:0006367">
    <property type="term" value="P:transcription initiation at RNA polymerase II promoter"/>
    <property type="evidence" value="ECO:0007669"/>
    <property type="project" value="InterPro"/>
</dbReference>
<dbReference type="SUPFAM" id="SSF47113">
    <property type="entry name" value="Histone-fold"/>
    <property type="match status" value="1"/>
</dbReference>
<organism evidence="4 5">
    <name type="scientific">Ovis aries</name>
    <name type="common">Sheep</name>
    <dbReference type="NCBI Taxonomy" id="9940"/>
    <lineage>
        <taxon>Eukaryota</taxon>
        <taxon>Metazoa</taxon>
        <taxon>Chordata</taxon>
        <taxon>Craniata</taxon>
        <taxon>Vertebrata</taxon>
        <taxon>Euteleostomi</taxon>
        <taxon>Mammalia</taxon>
        <taxon>Eutheria</taxon>
        <taxon>Laurasiatheria</taxon>
        <taxon>Artiodactyla</taxon>
        <taxon>Ruminantia</taxon>
        <taxon>Pecora</taxon>
        <taxon>Bovidae</taxon>
        <taxon>Caprinae</taxon>
        <taxon>Ovis</taxon>
    </lineage>
</organism>
<dbReference type="InterPro" id="IPR043375">
    <property type="entry name" value="FSCB"/>
</dbReference>
<proteinExistence type="inferred from homology"/>
<dbReference type="Pfam" id="PF04719">
    <property type="entry name" value="TAFII28"/>
    <property type="match status" value="1"/>
</dbReference>